<evidence type="ECO:0000256" key="1">
    <source>
        <dbReference type="SAM" id="MobiDB-lite"/>
    </source>
</evidence>
<proteinExistence type="predicted"/>
<keyword evidence="2" id="KW-0812">Transmembrane</keyword>
<evidence type="ECO:0000313" key="3">
    <source>
        <dbReference type="EMBL" id="QPV62662.1"/>
    </source>
</evidence>
<dbReference type="KEGG" id="hlt:I7X12_18345"/>
<dbReference type="InterPro" id="IPR011989">
    <property type="entry name" value="ARM-like"/>
</dbReference>
<evidence type="ECO:0000313" key="4">
    <source>
        <dbReference type="Proteomes" id="UP000595001"/>
    </source>
</evidence>
<dbReference type="GeneID" id="60590496"/>
<feature type="compositionally biased region" description="Acidic residues" evidence="1">
    <location>
        <begin position="448"/>
        <end position="457"/>
    </location>
</feature>
<dbReference type="RefSeq" id="WP_198061460.1">
    <property type="nucleotide sequence ID" value="NZ_CP065856.1"/>
</dbReference>
<dbReference type="SUPFAM" id="SSF48371">
    <property type="entry name" value="ARM repeat"/>
    <property type="match status" value="1"/>
</dbReference>
<feature type="transmembrane region" description="Helical" evidence="2">
    <location>
        <begin position="21"/>
        <end position="40"/>
    </location>
</feature>
<dbReference type="EMBL" id="CP065856">
    <property type="protein sequence ID" value="QPV62662.1"/>
    <property type="molecule type" value="Genomic_DNA"/>
</dbReference>
<dbReference type="AlphaFoldDB" id="A0A7T3FY11"/>
<evidence type="ECO:0008006" key="5">
    <source>
        <dbReference type="Google" id="ProtNLM"/>
    </source>
</evidence>
<dbReference type="Gene3D" id="1.25.10.10">
    <property type="entry name" value="Leucine-rich Repeat Variant"/>
    <property type="match status" value="1"/>
</dbReference>
<feature type="region of interest" description="Disordered" evidence="1">
    <location>
        <begin position="434"/>
        <end position="457"/>
    </location>
</feature>
<name>A0A7T3FY11_9EURY</name>
<sequence>MHAENVANQVLNRIYEPAKRAVSMAFTVALLPGTIVHASSRRLAAALLGLAVRRFAWFGLPGSDVSFGRSFHGDVRVPLDGRPWRSLAVTVAPTVLGLPLALATFRSLRRSLALPAIDTGMSVFAVVGAYGSSILGLPPLEGVVSVVGLWVGCSVALRSLPDRTDGIRSLETVRSGENGSIATRLCGDALFAVGTILGVRFTLQVAVLAVLVSGVEFAVSMWPYYLAGLASVWYFERDLVDAWRDDRPIEESTPALRVLLRGRKRRATYGVAPTKAELDRSVDRLDHADEQVRRLAAQFLGAAAADDPERLAAHAPPACERVVEEWDFLTESALVRYLIEVTPHVDAYDPMAEAAVALLADDSDAIQQLATELVGRLSEQNADAFRSRVSELVERLERESDRAARQNLAVAIRNVARDSPGAVAPYESPLRQFAESKDGADARALDSAMEELQTDGV</sequence>
<keyword evidence="4" id="KW-1185">Reference proteome</keyword>
<dbReference type="OrthoDB" id="377153at2157"/>
<protein>
    <recommendedName>
        <fullName evidence="5">HEAT repeat-containing protein</fullName>
    </recommendedName>
</protein>
<dbReference type="InterPro" id="IPR016024">
    <property type="entry name" value="ARM-type_fold"/>
</dbReference>
<keyword evidence="2" id="KW-1133">Transmembrane helix</keyword>
<organism evidence="3 4">
    <name type="scientific">Halosimplex litoreum</name>
    <dbReference type="NCBI Taxonomy" id="1198301"/>
    <lineage>
        <taxon>Archaea</taxon>
        <taxon>Methanobacteriati</taxon>
        <taxon>Methanobacteriota</taxon>
        <taxon>Stenosarchaea group</taxon>
        <taxon>Halobacteria</taxon>
        <taxon>Halobacteriales</taxon>
        <taxon>Haloarculaceae</taxon>
        <taxon>Halosimplex</taxon>
    </lineage>
</organism>
<keyword evidence="2" id="KW-0472">Membrane</keyword>
<feature type="compositionally biased region" description="Basic and acidic residues" evidence="1">
    <location>
        <begin position="434"/>
        <end position="444"/>
    </location>
</feature>
<reference evidence="3 4" key="1">
    <citation type="submission" date="2020-12" db="EMBL/GenBank/DDBJ databases">
        <title>Halosimplex halophilum sp. nov. and Halosimplex salinum sp. nov., two new members of the genus Halosimplex.</title>
        <authorList>
            <person name="Cui H.L."/>
        </authorList>
    </citation>
    <scope>NUCLEOTIDE SEQUENCE [LARGE SCALE GENOMIC DNA]</scope>
    <source>
        <strain evidence="3 4">YGH94</strain>
    </source>
</reference>
<evidence type="ECO:0000256" key="2">
    <source>
        <dbReference type="SAM" id="Phobius"/>
    </source>
</evidence>
<accession>A0A7T3FY11</accession>
<gene>
    <name evidence="3" type="ORF">I7X12_18345</name>
</gene>
<dbReference type="Proteomes" id="UP000595001">
    <property type="component" value="Chromosome"/>
</dbReference>